<organism evidence="2 3">
    <name type="scientific">Roseovarius tolerans</name>
    <dbReference type="NCBI Taxonomy" id="74031"/>
    <lineage>
        <taxon>Bacteria</taxon>
        <taxon>Pseudomonadati</taxon>
        <taxon>Pseudomonadota</taxon>
        <taxon>Alphaproteobacteria</taxon>
        <taxon>Rhodobacterales</taxon>
        <taxon>Roseobacteraceae</taxon>
        <taxon>Roseovarius</taxon>
    </lineage>
</organism>
<evidence type="ECO:0000313" key="3">
    <source>
        <dbReference type="Proteomes" id="UP000182160"/>
    </source>
</evidence>
<dbReference type="EMBL" id="FOBO01000016">
    <property type="protein sequence ID" value="SEN37203.1"/>
    <property type="molecule type" value="Genomic_DNA"/>
</dbReference>
<gene>
    <name evidence="2" type="ORF">SAMN04488077_11630</name>
</gene>
<evidence type="ECO:0000256" key="1">
    <source>
        <dbReference type="SAM" id="MobiDB-lite"/>
    </source>
</evidence>
<accession>A0A1H8FZM7</accession>
<proteinExistence type="predicted"/>
<reference evidence="2 3" key="1">
    <citation type="submission" date="2016-10" db="EMBL/GenBank/DDBJ databases">
        <authorList>
            <person name="de Groot N.N."/>
        </authorList>
    </citation>
    <scope>NUCLEOTIDE SEQUENCE [LARGE SCALE GENOMIC DNA]</scope>
    <source>
        <strain evidence="2 3">DSM 11457</strain>
    </source>
</reference>
<feature type="region of interest" description="Disordered" evidence="1">
    <location>
        <begin position="34"/>
        <end position="53"/>
    </location>
</feature>
<dbReference type="Proteomes" id="UP000182160">
    <property type="component" value="Unassembled WGS sequence"/>
</dbReference>
<dbReference type="AlphaFoldDB" id="A0A1H8FZM7"/>
<evidence type="ECO:0000313" key="2">
    <source>
        <dbReference type="EMBL" id="SEN37203.1"/>
    </source>
</evidence>
<dbReference type="RefSeq" id="WP_175477380.1">
    <property type="nucleotide sequence ID" value="NZ_FOBO01000016.1"/>
</dbReference>
<sequence length="53" mass="6158">MTTPEQPRRETLTQVQRMLARARPDQLRRLMADIHDAGTINDRGEDTPQRRAS</sequence>
<name>A0A1H8FZM7_9RHOB</name>
<protein>
    <submittedName>
        <fullName evidence="2">Uncharacterized protein</fullName>
    </submittedName>
</protein>